<dbReference type="AlphaFoldDB" id="A0A672KGG8"/>
<dbReference type="PANTHER" id="PTHR12997:SF10">
    <property type="entry name" value="INOSITOL-POLYPHOSPHATE 5-PHOSPHATASE"/>
    <property type="match status" value="1"/>
</dbReference>
<evidence type="ECO:0000313" key="5">
    <source>
        <dbReference type="Proteomes" id="UP000472262"/>
    </source>
</evidence>
<dbReference type="InterPro" id="IPR036691">
    <property type="entry name" value="Endo/exonu/phosph_ase_sf"/>
</dbReference>
<dbReference type="Gene3D" id="3.60.10.10">
    <property type="entry name" value="Endonuclease/exonuclease/phosphatase"/>
    <property type="match status" value="1"/>
</dbReference>
<reference evidence="4" key="1">
    <citation type="submission" date="2025-08" db="UniProtKB">
        <authorList>
            <consortium name="Ensembl"/>
        </authorList>
    </citation>
    <scope>IDENTIFICATION</scope>
</reference>
<comment type="similarity">
    <text evidence="2">Belongs to the inositol 1,4,5-trisphosphate 5-phosphatase type I family.</text>
</comment>
<evidence type="ECO:0000259" key="3">
    <source>
        <dbReference type="SMART" id="SM00128"/>
    </source>
</evidence>
<protein>
    <recommendedName>
        <fullName evidence="1">inositol-polyphosphate 5-phosphatase</fullName>
        <ecNumber evidence="1">3.1.3.56</ecNumber>
    </recommendedName>
</protein>
<reference evidence="4" key="2">
    <citation type="submission" date="2025-09" db="UniProtKB">
        <authorList>
            <consortium name="Ensembl"/>
        </authorList>
    </citation>
    <scope>IDENTIFICATION</scope>
</reference>
<sequence length="268" mass="31007">MVQTHRPLFVALHFLLKPIERFDRIGSGYNLHVIFEPKKFRKVFGKEVCSDALLSAATLEKEKFPQDYFPESKWSRKVHLGPKPDQPGLTDFNRFISQLCLLHLCSTASVQTVRSADTNEVHKLIFRESDNDRKVVLQLEKKLFNYINQDVFRENNGTLLLEFDRELSVFKERLHEMDISFPPSYPYSEDSSQGKQYMNTRCPAWCDRILMSASAKDLLPENEEKSITYDNIGPNVCMGDHKPVYLYFRLNTGAGKPHANKHKCCAVQ</sequence>
<proteinExistence type="inferred from homology"/>
<dbReference type="SMART" id="SM00128">
    <property type="entry name" value="IPPc"/>
    <property type="match status" value="1"/>
</dbReference>
<dbReference type="EC" id="3.1.3.56" evidence="1"/>
<name>A0A672KGG8_SINGR</name>
<evidence type="ECO:0000256" key="1">
    <source>
        <dbReference type="ARBA" id="ARBA00012997"/>
    </source>
</evidence>
<keyword evidence="5" id="KW-1185">Reference proteome</keyword>
<dbReference type="OMA" id="PXSESEE"/>
<dbReference type="GO" id="GO:0046856">
    <property type="term" value="P:phosphatidylinositol dephosphorylation"/>
    <property type="evidence" value="ECO:0007669"/>
    <property type="project" value="InterPro"/>
</dbReference>
<dbReference type="InParanoid" id="A0A672KGG8"/>
<organism evidence="4 5">
    <name type="scientific">Sinocyclocheilus grahami</name>
    <name type="common">Dianchi golden-line fish</name>
    <name type="synonym">Barbus grahami</name>
    <dbReference type="NCBI Taxonomy" id="75366"/>
    <lineage>
        <taxon>Eukaryota</taxon>
        <taxon>Metazoa</taxon>
        <taxon>Chordata</taxon>
        <taxon>Craniata</taxon>
        <taxon>Vertebrata</taxon>
        <taxon>Euteleostomi</taxon>
        <taxon>Actinopterygii</taxon>
        <taxon>Neopterygii</taxon>
        <taxon>Teleostei</taxon>
        <taxon>Ostariophysi</taxon>
        <taxon>Cypriniformes</taxon>
        <taxon>Cyprinidae</taxon>
        <taxon>Cyprininae</taxon>
        <taxon>Sinocyclocheilus</taxon>
    </lineage>
</organism>
<dbReference type="GO" id="GO:0004445">
    <property type="term" value="F:inositol-polyphosphate 5-phosphatase activity"/>
    <property type="evidence" value="ECO:0007669"/>
    <property type="project" value="UniProtKB-EC"/>
</dbReference>
<feature type="domain" description="Inositol polyphosphate-related phosphatase" evidence="3">
    <location>
        <begin position="1"/>
        <end position="256"/>
    </location>
</feature>
<dbReference type="SUPFAM" id="SSF56219">
    <property type="entry name" value="DNase I-like"/>
    <property type="match status" value="1"/>
</dbReference>
<dbReference type="Pfam" id="PF22669">
    <property type="entry name" value="Exo_endo_phos2"/>
    <property type="match status" value="1"/>
</dbReference>
<evidence type="ECO:0000313" key="4">
    <source>
        <dbReference type="Ensembl" id="ENSSGRP00000011223.1"/>
    </source>
</evidence>
<dbReference type="Ensembl" id="ENSSGRT00000012173.1">
    <property type="protein sequence ID" value="ENSSGRP00000011223.1"/>
    <property type="gene ID" value="ENSSGRG00000007320.1"/>
</dbReference>
<dbReference type="PANTHER" id="PTHR12997">
    <property type="entry name" value="TYPE I INOSITOL-1,4,5-TRISPHOSPHATE 5-PHOSPHATASE"/>
    <property type="match status" value="1"/>
</dbReference>
<dbReference type="Proteomes" id="UP000472262">
    <property type="component" value="Unassembled WGS sequence"/>
</dbReference>
<accession>A0A672KGG8</accession>
<dbReference type="InterPro" id="IPR000300">
    <property type="entry name" value="IPPc"/>
</dbReference>
<evidence type="ECO:0000256" key="2">
    <source>
        <dbReference type="ARBA" id="ARBA00023599"/>
    </source>
</evidence>
<dbReference type="InterPro" id="IPR039737">
    <property type="entry name" value="INPP5A"/>
</dbReference>